<comment type="caution">
    <text evidence="1">The sequence shown here is derived from an EMBL/GenBank/DDBJ whole genome shotgun (WGS) entry which is preliminary data.</text>
</comment>
<dbReference type="Proteomes" id="UP001286456">
    <property type="component" value="Unassembled WGS sequence"/>
</dbReference>
<accession>A0AAE0IVH4</accession>
<protein>
    <submittedName>
        <fullName evidence="1">Uncharacterized protein</fullName>
    </submittedName>
</protein>
<sequence length="265" mass="29044">MPPRRRPARRLGSGVRATPLRRNQIQSLVENQPDSDSRRRMPVSIISQLDGQKHAYLGLVVPGLRYPVVHPDILPFLGLGWWALPPGHSWEPFMCPIIGIINPIRYTKLWLEHQPCGVDLMLMKVFVLPEGTLKRGIDIYLSEDSVSRQVSAGISSLAPAGPGPANSGPSVFSQLQVPQPSAAEWTPYPMFPAPEPQPPQLSGVLEETNGGHSGPMWNPNPIHAEAAFADGNYPFDGLEVPGMTGGLSNNWMSPAYQDNPDDRLQ</sequence>
<evidence type="ECO:0000313" key="2">
    <source>
        <dbReference type="Proteomes" id="UP001286456"/>
    </source>
</evidence>
<gene>
    <name evidence="1" type="ORF">B0T19DRAFT_92304</name>
</gene>
<organism evidence="1 2">
    <name type="scientific">Cercophora scortea</name>
    <dbReference type="NCBI Taxonomy" id="314031"/>
    <lineage>
        <taxon>Eukaryota</taxon>
        <taxon>Fungi</taxon>
        <taxon>Dikarya</taxon>
        <taxon>Ascomycota</taxon>
        <taxon>Pezizomycotina</taxon>
        <taxon>Sordariomycetes</taxon>
        <taxon>Sordariomycetidae</taxon>
        <taxon>Sordariales</taxon>
        <taxon>Lasiosphaeriaceae</taxon>
        <taxon>Cercophora</taxon>
    </lineage>
</organism>
<keyword evidence="2" id="KW-1185">Reference proteome</keyword>
<name>A0AAE0IVH4_9PEZI</name>
<proteinExistence type="predicted"/>
<evidence type="ECO:0000313" key="1">
    <source>
        <dbReference type="EMBL" id="KAK3332018.1"/>
    </source>
</evidence>
<reference evidence="1" key="1">
    <citation type="journal article" date="2023" name="Mol. Phylogenet. Evol.">
        <title>Genome-scale phylogeny and comparative genomics of the fungal order Sordariales.</title>
        <authorList>
            <person name="Hensen N."/>
            <person name="Bonometti L."/>
            <person name="Westerberg I."/>
            <person name="Brannstrom I.O."/>
            <person name="Guillou S."/>
            <person name="Cros-Aarteil S."/>
            <person name="Calhoun S."/>
            <person name="Haridas S."/>
            <person name="Kuo A."/>
            <person name="Mondo S."/>
            <person name="Pangilinan J."/>
            <person name="Riley R."/>
            <person name="LaButti K."/>
            <person name="Andreopoulos B."/>
            <person name="Lipzen A."/>
            <person name="Chen C."/>
            <person name="Yan M."/>
            <person name="Daum C."/>
            <person name="Ng V."/>
            <person name="Clum A."/>
            <person name="Steindorff A."/>
            <person name="Ohm R.A."/>
            <person name="Martin F."/>
            <person name="Silar P."/>
            <person name="Natvig D.O."/>
            <person name="Lalanne C."/>
            <person name="Gautier V."/>
            <person name="Ament-Velasquez S.L."/>
            <person name="Kruys A."/>
            <person name="Hutchinson M.I."/>
            <person name="Powell A.J."/>
            <person name="Barry K."/>
            <person name="Miller A.N."/>
            <person name="Grigoriev I.V."/>
            <person name="Debuchy R."/>
            <person name="Gladieux P."/>
            <person name="Hiltunen Thoren M."/>
            <person name="Johannesson H."/>
        </authorList>
    </citation>
    <scope>NUCLEOTIDE SEQUENCE</scope>
    <source>
        <strain evidence="1">SMH4131-1</strain>
    </source>
</reference>
<reference evidence="1" key="2">
    <citation type="submission" date="2023-06" db="EMBL/GenBank/DDBJ databases">
        <authorList>
            <consortium name="Lawrence Berkeley National Laboratory"/>
            <person name="Haridas S."/>
            <person name="Hensen N."/>
            <person name="Bonometti L."/>
            <person name="Westerberg I."/>
            <person name="Brannstrom I.O."/>
            <person name="Guillou S."/>
            <person name="Cros-Aarteil S."/>
            <person name="Calhoun S."/>
            <person name="Kuo A."/>
            <person name="Mondo S."/>
            <person name="Pangilinan J."/>
            <person name="Riley R."/>
            <person name="Labutti K."/>
            <person name="Andreopoulos B."/>
            <person name="Lipzen A."/>
            <person name="Chen C."/>
            <person name="Yanf M."/>
            <person name="Daum C."/>
            <person name="Ng V."/>
            <person name="Clum A."/>
            <person name="Steindorff A."/>
            <person name="Ohm R."/>
            <person name="Martin F."/>
            <person name="Silar P."/>
            <person name="Natvig D."/>
            <person name="Lalanne C."/>
            <person name="Gautier V."/>
            <person name="Ament-Velasquez S.L."/>
            <person name="Kruys A."/>
            <person name="Hutchinson M.I."/>
            <person name="Powell A.J."/>
            <person name="Barry K."/>
            <person name="Miller A.N."/>
            <person name="Grigoriev I.V."/>
            <person name="Debuchy R."/>
            <person name="Gladieux P."/>
            <person name="Thoren M.H."/>
            <person name="Johannesson H."/>
        </authorList>
    </citation>
    <scope>NUCLEOTIDE SEQUENCE</scope>
    <source>
        <strain evidence="1">SMH4131-1</strain>
    </source>
</reference>
<dbReference type="EMBL" id="JAUEPO010000002">
    <property type="protein sequence ID" value="KAK3332018.1"/>
    <property type="molecule type" value="Genomic_DNA"/>
</dbReference>
<dbReference type="AlphaFoldDB" id="A0AAE0IVH4"/>